<gene>
    <name evidence="2" type="ORF">FD47_GL001735</name>
</gene>
<accession>A0A0R1YST5</accession>
<dbReference type="EMBL" id="AZFZ01000004">
    <property type="protein sequence ID" value="KRM45329.1"/>
    <property type="molecule type" value="Genomic_DNA"/>
</dbReference>
<name>A0A0R1YST5_9LACO</name>
<dbReference type="GO" id="GO:0003677">
    <property type="term" value="F:DNA binding"/>
    <property type="evidence" value="ECO:0007669"/>
    <property type="project" value="InterPro"/>
</dbReference>
<dbReference type="SUPFAM" id="SSF47413">
    <property type="entry name" value="lambda repressor-like DNA-binding domains"/>
    <property type="match status" value="1"/>
</dbReference>
<dbReference type="RefSeq" id="WP_056979969.1">
    <property type="nucleotide sequence ID" value="NZ_AZFZ01000004.1"/>
</dbReference>
<feature type="domain" description="HTH cro/C1-type" evidence="1">
    <location>
        <begin position="10"/>
        <end position="63"/>
    </location>
</feature>
<proteinExistence type="predicted"/>
<reference evidence="2 3" key="1">
    <citation type="journal article" date="2015" name="Genome Announc.">
        <title>Expanding the biotechnology potential of lactobacilli through comparative genomics of 213 strains and associated genera.</title>
        <authorList>
            <person name="Sun Z."/>
            <person name="Harris H.M."/>
            <person name="McCann A."/>
            <person name="Guo C."/>
            <person name="Argimon S."/>
            <person name="Zhang W."/>
            <person name="Yang X."/>
            <person name="Jeffery I.B."/>
            <person name="Cooney J.C."/>
            <person name="Kagawa T.F."/>
            <person name="Liu W."/>
            <person name="Song Y."/>
            <person name="Salvetti E."/>
            <person name="Wrobel A."/>
            <person name="Rasinkangas P."/>
            <person name="Parkhill J."/>
            <person name="Rea M.C."/>
            <person name="O'Sullivan O."/>
            <person name="Ritari J."/>
            <person name="Douillard F.P."/>
            <person name="Paul Ross R."/>
            <person name="Yang R."/>
            <person name="Briner A.E."/>
            <person name="Felis G.E."/>
            <person name="de Vos W.M."/>
            <person name="Barrangou R."/>
            <person name="Klaenhammer T.R."/>
            <person name="Caufield P.W."/>
            <person name="Cui Y."/>
            <person name="Zhang H."/>
            <person name="O'Toole P.W."/>
        </authorList>
    </citation>
    <scope>NUCLEOTIDE SEQUENCE [LARGE SCALE GENOMIC DNA]</scope>
    <source>
        <strain evidence="2 3">DSM 18390</strain>
    </source>
</reference>
<dbReference type="InterPro" id="IPR001387">
    <property type="entry name" value="Cro/C1-type_HTH"/>
</dbReference>
<dbReference type="PROSITE" id="PS50943">
    <property type="entry name" value="HTH_CROC1"/>
    <property type="match status" value="1"/>
</dbReference>
<dbReference type="AlphaFoldDB" id="A0A0R1YST5"/>
<dbReference type="Proteomes" id="UP000051010">
    <property type="component" value="Unassembled WGS sequence"/>
</dbReference>
<organism evidence="2 3">
    <name type="scientific">Lentilactobacillus parafarraginis DSM 18390 = JCM 14109</name>
    <dbReference type="NCBI Taxonomy" id="1423786"/>
    <lineage>
        <taxon>Bacteria</taxon>
        <taxon>Bacillati</taxon>
        <taxon>Bacillota</taxon>
        <taxon>Bacilli</taxon>
        <taxon>Lactobacillales</taxon>
        <taxon>Lactobacillaceae</taxon>
        <taxon>Lentilactobacillus</taxon>
    </lineage>
</organism>
<evidence type="ECO:0000259" key="1">
    <source>
        <dbReference type="PROSITE" id="PS50943"/>
    </source>
</evidence>
<sequence length="302" mass="35218">MATKITGSAIRAARKQKGLSQIQLADGICTQATISMIENRDNCPSFEILNQICQRLEIKLTDVSHNPRYGDKLFSYIEEDMRRHLYIQAQQRIGKVNFDKLDNRFAEGKYYCYKGFVKLYIDDDLDEAIYHFNWMLTQYKCESLRFYHAWSNLGLGLAYQKFEKPKRALRYIEQSIQILDQIKHDNHDICAVTDLYIDIIATFLELNHFDRARQLCTAILNRLTADDCLYKVDVLEELESRCLYAQGKIVEATMKQFTAMFVAELRGNQTLCNKIKDKSQAHIIQLVKQELNKIDGRQTLSI</sequence>
<dbReference type="InterPro" id="IPR011990">
    <property type="entry name" value="TPR-like_helical_dom_sf"/>
</dbReference>
<dbReference type="CDD" id="cd00093">
    <property type="entry name" value="HTH_XRE"/>
    <property type="match status" value="1"/>
</dbReference>
<evidence type="ECO:0000313" key="2">
    <source>
        <dbReference type="EMBL" id="KRM45329.1"/>
    </source>
</evidence>
<dbReference type="SMART" id="SM00530">
    <property type="entry name" value="HTH_XRE"/>
    <property type="match status" value="1"/>
</dbReference>
<evidence type="ECO:0000313" key="3">
    <source>
        <dbReference type="Proteomes" id="UP000051010"/>
    </source>
</evidence>
<protein>
    <recommendedName>
        <fullName evidence="1">HTH cro/C1-type domain-containing protein</fullName>
    </recommendedName>
</protein>
<dbReference type="Pfam" id="PF01381">
    <property type="entry name" value="HTH_3"/>
    <property type="match status" value="1"/>
</dbReference>
<dbReference type="SUPFAM" id="SSF48452">
    <property type="entry name" value="TPR-like"/>
    <property type="match status" value="1"/>
</dbReference>
<dbReference type="PATRIC" id="fig|1423786.4.peg.1841"/>
<dbReference type="InterPro" id="IPR010982">
    <property type="entry name" value="Lambda_DNA-bd_dom_sf"/>
</dbReference>
<dbReference type="Gene3D" id="1.25.40.10">
    <property type="entry name" value="Tetratricopeptide repeat domain"/>
    <property type="match status" value="1"/>
</dbReference>
<comment type="caution">
    <text evidence="2">The sequence shown here is derived from an EMBL/GenBank/DDBJ whole genome shotgun (WGS) entry which is preliminary data.</text>
</comment>